<dbReference type="AlphaFoldDB" id="X7EII7"/>
<feature type="chain" id="PRO_5004977925" evidence="2">
    <location>
        <begin position="32"/>
        <end position="185"/>
    </location>
</feature>
<feature type="signal peptide" evidence="2">
    <location>
        <begin position="1"/>
        <end position="31"/>
    </location>
</feature>
<dbReference type="Gene3D" id="2.60.40.200">
    <property type="entry name" value="Superoxide dismutase, copper/zinc binding domain"/>
    <property type="match status" value="1"/>
</dbReference>
<keyword evidence="5" id="KW-1185">Reference proteome</keyword>
<dbReference type="PRINTS" id="PR00068">
    <property type="entry name" value="CUZNDISMTASE"/>
</dbReference>
<feature type="domain" description="Superoxide dismutase copper/zinc binding" evidence="3">
    <location>
        <begin position="54"/>
        <end position="181"/>
    </location>
</feature>
<organism evidence="4 5">
    <name type="scientific">Roseivivax halodurans JCM 10272</name>
    <dbReference type="NCBI Taxonomy" id="1449350"/>
    <lineage>
        <taxon>Bacteria</taxon>
        <taxon>Pseudomonadati</taxon>
        <taxon>Pseudomonadota</taxon>
        <taxon>Alphaproteobacteria</taxon>
        <taxon>Rhodobacterales</taxon>
        <taxon>Roseobacteraceae</taxon>
        <taxon>Roseivivax</taxon>
    </lineage>
</organism>
<accession>X7EII7</accession>
<sequence>MRRDADARETNMRSTILTASAAIFAASTVFAQSGEDMSPAATATLMDPSGAEVGMVEIFETNDGLLFNVEASDMPEGGHGFHVHQTGECADDFTSAGDHYAPNGNSHGLMAEGGPHAGDLPNVFASAEGDVRADITSTVLSLEDGDAPIMDDDGSAIIVHENPDSYGEDAGAGGRIACGVIEQSS</sequence>
<comment type="similarity">
    <text evidence="1">Belongs to the Cu-Zn superoxide dismutase family.</text>
</comment>
<comment type="caution">
    <text evidence="4">The sequence shown here is derived from an EMBL/GenBank/DDBJ whole genome shotgun (WGS) entry which is preliminary data.</text>
</comment>
<dbReference type="InterPro" id="IPR024134">
    <property type="entry name" value="SOD_Cu/Zn_/chaperone"/>
</dbReference>
<name>X7EII7_9RHOB</name>
<dbReference type="Proteomes" id="UP000022447">
    <property type="component" value="Unassembled WGS sequence"/>
</dbReference>
<dbReference type="Pfam" id="PF00080">
    <property type="entry name" value="Sod_Cu"/>
    <property type="match status" value="1"/>
</dbReference>
<dbReference type="EMBL" id="JALZ01000007">
    <property type="protein sequence ID" value="ETX14943.1"/>
    <property type="molecule type" value="Genomic_DNA"/>
</dbReference>
<keyword evidence="2" id="KW-0732">Signal</keyword>
<dbReference type="STRING" id="1449350.OCH239_19295"/>
<evidence type="ECO:0000256" key="2">
    <source>
        <dbReference type="SAM" id="SignalP"/>
    </source>
</evidence>
<evidence type="ECO:0000313" key="5">
    <source>
        <dbReference type="Proteomes" id="UP000022447"/>
    </source>
</evidence>
<dbReference type="InterPro" id="IPR036423">
    <property type="entry name" value="SOD-like_Cu/Zn_dom_sf"/>
</dbReference>
<protein>
    <submittedName>
        <fullName evidence="4">Superoxide dismutase</fullName>
    </submittedName>
</protein>
<dbReference type="CDD" id="cd00305">
    <property type="entry name" value="Cu-Zn_Superoxide_Dismutase"/>
    <property type="match status" value="1"/>
</dbReference>
<dbReference type="PANTHER" id="PTHR10003">
    <property type="entry name" value="SUPEROXIDE DISMUTASE CU-ZN -RELATED"/>
    <property type="match status" value="1"/>
</dbReference>
<evidence type="ECO:0000256" key="1">
    <source>
        <dbReference type="ARBA" id="ARBA00010457"/>
    </source>
</evidence>
<gene>
    <name evidence="4" type="ORF">OCH239_19295</name>
</gene>
<dbReference type="GO" id="GO:0005507">
    <property type="term" value="F:copper ion binding"/>
    <property type="evidence" value="ECO:0007669"/>
    <property type="project" value="InterPro"/>
</dbReference>
<proteinExistence type="inferred from homology"/>
<dbReference type="GO" id="GO:0006801">
    <property type="term" value="P:superoxide metabolic process"/>
    <property type="evidence" value="ECO:0007669"/>
    <property type="project" value="InterPro"/>
</dbReference>
<reference evidence="4 5" key="1">
    <citation type="submission" date="2014-01" db="EMBL/GenBank/DDBJ databases">
        <title>Roseivivax halodurans JCM 10272 Genome Sequencing.</title>
        <authorList>
            <person name="Lai Q."/>
            <person name="Li G."/>
            <person name="Shao Z."/>
        </authorList>
    </citation>
    <scope>NUCLEOTIDE SEQUENCE [LARGE SCALE GENOMIC DNA]</scope>
    <source>
        <strain evidence="4 5">JCM 10272</strain>
    </source>
</reference>
<evidence type="ECO:0000259" key="3">
    <source>
        <dbReference type="Pfam" id="PF00080"/>
    </source>
</evidence>
<evidence type="ECO:0000313" key="4">
    <source>
        <dbReference type="EMBL" id="ETX14943.1"/>
    </source>
</evidence>
<dbReference type="InterPro" id="IPR001424">
    <property type="entry name" value="SOD_Cu_Zn_dom"/>
</dbReference>
<dbReference type="eggNOG" id="COG2032">
    <property type="taxonomic scope" value="Bacteria"/>
</dbReference>
<dbReference type="SUPFAM" id="SSF49329">
    <property type="entry name" value="Cu,Zn superoxide dismutase-like"/>
    <property type="match status" value="1"/>
</dbReference>